<protein>
    <submittedName>
        <fullName evidence="8">Response regulator receiver</fullName>
    </submittedName>
</protein>
<comment type="caution">
    <text evidence="8">The sequence shown here is derived from an EMBL/GenBank/DDBJ whole genome shotgun (WGS) entry which is preliminary data.</text>
</comment>
<evidence type="ECO:0000259" key="7">
    <source>
        <dbReference type="PROSITE" id="PS50110"/>
    </source>
</evidence>
<dbReference type="GO" id="GO:0000976">
    <property type="term" value="F:transcription cis-regulatory region binding"/>
    <property type="evidence" value="ECO:0007669"/>
    <property type="project" value="TreeGrafter"/>
</dbReference>
<keyword evidence="2" id="KW-0902">Two-component regulatory system</keyword>
<proteinExistence type="predicted"/>
<evidence type="ECO:0000256" key="2">
    <source>
        <dbReference type="ARBA" id="ARBA00023012"/>
    </source>
</evidence>
<dbReference type="PROSITE" id="PS50110">
    <property type="entry name" value="RESPONSE_REGULATORY"/>
    <property type="match status" value="1"/>
</dbReference>
<dbReference type="GO" id="GO:0006355">
    <property type="term" value="P:regulation of DNA-templated transcription"/>
    <property type="evidence" value="ECO:0007669"/>
    <property type="project" value="TreeGrafter"/>
</dbReference>
<gene>
    <name evidence="8" type="ORF">MPEBLZ_00867</name>
</gene>
<keyword evidence="5" id="KW-0804">Transcription</keyword>
<evidence type="ECO:0000256" key="4">
    <source>
        <dbReference type="ARBA" id="ARBA00023125"/>
    </source>
</evidence>
<dbReference type="InterPro" id="IPR039420">
    <property type="entry name" value="WalR-like"/>
</dbReference>
<dbReference type="Gene3D" id="3.40.50.2300">
    <property type="match status" value="1"/>
</dbReference>
<keyword evidence="3" id="KW-0805">Transcription regulation</keyword>
<dbReference type="InterPro" id="IPR001789">
    <property type="entry name" value="Sig_transdc_resp-reg_receiver"/>
</dbReference>
<dbReference type="GO" id="GO:0000156">
    <property type="term" value="F:phosphorelay response regulator activity"/>
    <property type="evidence" value="ECO:0007669"/>
    <property type="project" value="TreeGrafter"/>
</dbReference>
<dbReference type="FunFam" id="3.40.50.2300:FF:000001">
    <property type="entry name" value="DNA-binding response regulator PhoB"/>
    <property type="match status" value="1"/>
</dbReference>
<dbReference type="GO" id="GO:0005829">
    <property type="term" value="C:cytosol"/>
    <property type="evidence" value="ECO:0007669"/>
    <property type="project" value="TreeGrafter"/>
</dbReference>
<sequence>MQIKILVVDDEKCIVNALKMSLECDNYKVIEAYTGDGAIRKVHCEAPDLILLDIMLPDMTGYEICNKFRKDPLTRSIPIIMLTGMGETGRIAGMGLGADEYITKPFDLNELKAKIRAVLDSIER</sequence>
<feature type="domain" description="Response regulatory" evidence="7">
    <location>
        <begin position="4"/>
        <end position="119"/>
    </location>
</feature>
<evidence type="ECO:0000313" key="9">
    <source>
        <dbReference type="Proteomes" id="UP000050360"/>
    </source>
</evidence>
<name>A0A0P8ACP1_9EURY</name>
<evidence type="ECO:0000256" key="3">
    <source>
        <dbReference type="ARBA" id="ARBA00023015"/>
    </source>
</evidence>
<dbReference type="PANTHER" id="PTHR48111:SF1">
    <property type="entry name" value="TWO-COMPONENT RESPONSE REGULATOR ORR33"/>
    <property type="match status" value="1"/>
</dbReference>
<dbReference type="InterPro" id="IPR011006">
    <property type="entry name" value="CheY-like_superfamily"/>
</dbReference>
<dbReference type="Pfam" id="PF00072">
    <property type="entry name" value="Response_reg"/>
    <property type="match status" value="1"/>
</dbReference>
<evidence type="ECO:0000256" key="1">
    <source>
        <dbReference type="ARBA" id="ARBA00022553"/>
    </source>
</evidence>
<dbReference type="SUPFAM" id="SSF52172">
    <property type="entry name" value="CheY-like"/>
    <property type="match status" value="1"/>
</dbReference>
<dbReference type="PANTHER" id="PTHR48111">
    <property type="entry name" value="REGULATOR OF RPOS"/>
    <property type="match status" value="1"/>
</dbReference>
<reference evidence="8 9" key="1">
    <citation type="submission" date="2015-09" db="EMBL/GenBank/DDBJ databases">
        <title>A metagenomics-based metabolic model of nitrate-dependent anaerobic oxidation of methane by Methanoperedens-like archaea.</title>
        <authorList>
            <person name="Arshad A."/>
            <person name="Speth D.R."/>
            <person name="De Graaf R.M."/>
            <person name="Op Den Camp H.J."/>
            <person name="Jetten M.S."/>
            <person name="Welte C.U."/>
        </authorList>
    </citation>
    <scope>NUCLEOTIDE SEQUENCE [LARGE SCALE GENOMIC DNA]</scope>
</reference>
<keyword evidence="1 6" id="KW-0597">Phosphoprotein</keyword>
<dbReference type="SMART" id="SM00448">
    <property type="entry name" value="REC"/>
    <property type="match status" value="1"/>
</dbReference>
<evidence type="ECO:0000313" key="8">
    <source>
        <dbReference type="EMBL" id="KPQ44555.1"/>
    </source>
</evidence>
<evidence type="ECO:0000256" key="5">
    <source>
        <dbReference type="ARBA" id="ARBA00023163"/>
    </source>
</evidence>
<dbReference type="EMBL" id="LKCM01000076">
    <property type="protein sequence ID" value="KPQ44555.1"/>
    <property type="molecule type" value="Genomic_DNA"/>
</dbReference>
<dbReference type="GO" id="GO:0032993">
    <property type="term" value="C:protein-DNA complex"/>
    <property type="evidence" value="ECO:0007669"/>
    <property type="project" value="TreeGrafter"/>
</dbReference>
<organism evidence="8 9">
    <name type="scientific">Candidatus Methanoperedens nitratireducens</name>
    <dbReference type="NCBI Taxonomy" id="1392998"/>
    <lineage>
        <taxon>Archaea</taxon>
        <taxon>Methanobacteriati</taxon>
        <taxon>Methanobacteriota</taxon>
        <taxon>Stenosarchaea group</taxon>
        <taxon>Methanomicrobia</taxon>
        <taxon>Methanosarcinales</taxon>
        <taxon>ANME-2 cluster</taxon>
        <taxon>Candidatus Methanoperedentaceae</taxon>
        <taxon>Candidatus Methanoperedens</taxon>
    </lineage>
</organism>
<dbReference type="AlphaFoldDB" id="A0A0P8ACP1"/>
<feature type="modified residue" description="4-aspartylphosphate" evidence="6">
    <location>
        <position position="53"/>
    </location>
</feature>
<keyword evidence="4" id="KW-0238">DNA-binding</keyword>
<evidence type="ECO:0000256" key="6">
    <source>
        <dbReference type="PROSITE-ProRule" id="PRU00169"/>
    </source>
</evidence>
<accession>A0A0P8ACP1</accession>
<dbReference type="Proteomes" id="UP000050360">
    <property type="component" value="Unassembled WGS sequence"/>
</dbReference>